<dbReference type="AlphaFoldDB" id="A0A7Z0VJ64"/>
<dbReference type="Proteomes" id="UP000094769">
    <property type="component" value="Unassembled WGS sequence"/>
</dbReference>
<feature type="chain" id="PRO_5031324811" evidence="1">
    <location>
        <begin position="20"/>
        <end position="400"/>
    </location>
</feature>
<feature type="signal peptide" evidence="1">
    <location>
        <begin position="1"/>
        <end position="19"/>
    </location>
</feature>
<dbReference type="InterPro" id="IPR023614">
    <property type="entry name" value="Porin_dom_sf"/>
</dbReference>
<evidence type="ECO:0000313" key="2">
    <source>
        <dbReference type="EMBL" id="ODJ86558.1"/>
    </source>
</evidence>
<dbReference type="Pfam" id="PF07396">
    <property type="entry name" value="Porin_O_P"/>
    <property type="match status" value="1"/>
</dbReference>
<name>A0A7Z0VJ64_9GAMM</name>
<protein>
    <submittedName>
        <fullName evidence="2">Porin P</fullName>
    </submittedName>
</protein>
<evidence type="ECO:0000256" key="1">
    <source>
        <dbReference type="SAM" id="SignalP"/>
    </source>
</evidence>
<dbReference type="OrthoDB" id="9807854at2"/>
<gene>
    <name evidence="2" type="primary">oprP</name>
    <name evidence="2" type="ORF">CODIS_31980</name>
</gene>
<dbReference type="Gene3D" id="2.40.160.10">
    <property type="entry name" value="Porin"/>
    <property type="match status" value="1"/>
</dbReference>
<comment type="caution">
    <text evidence="2">The sequence shown here is derived from an EMBL/GenBank/DDBJ whole genome shotgun (WGS) entry which is preliminary data.</text>
</comment>
<dbReference type="SUPFAM" id="SSF56935">
    <property type="entry name" value="Porins"/>
    <property type="match status" value="1"/>
</dbReference>
<dbReference type="RefSeq" id="WP_069126862.1">
    <property type="nucleotide sequence ID" value="NZ_MARB01000020.1"/>
</dbReference>
<organism evidence="2 3">
    <name type="scientific">Candidatus Thiodiazotropha endolucinida</name>
    <dbReference type="NCBI Taxonomy" id="1655433"/>
    <lineage>
        <taxon>Bacteria</taxon>
        <taxon>Pseudomonadati</taxon>
        <taxon>Pseudomonadota</taxon>
        <taxon>Gammaproteobacteria</taxon>
        <taxon>Chromatiales</taxon>
        <taxon>Sedimenticolaceae</taxon>
        <taxon>Candidatus Thiodiazotropha</taxon>
    </lineage>
</organism>
<sequence>MNKSVALLLLCSFFSAALAAQDRSTEGHEDLVINTKGGLEVTTTDGEFSMQLGGRILADAAVYDEDKNALGNGSELRDLRLDLEGRLYADFIYEFSVDFSDGEADVKDAWFAYDAIYPWRFSVGHFKEPFSLEEMTSKRYLTFMERALPNALAPGRSMGIGAQWSGEQMTFAAGLFGDDYNDDTDDEGDEGWGVTSRWTYAPLAEDRSAFHIGIAASYRKLDDEEEVRIDTRPESHLTDIRYLDTGKLKQSRSTALLGLEGAWVSGPFSLQGEWMQAKIERDEGTEPTFEGWYLQVSWFLTGESRRYKQRSAKFGRIRPLSDHGAVEVAARFSSLDLNDGEIEGGSSDNITLGINWYINRQIRLMANAIIVDNDSYADADGDVEGEDTPSILQLRAQVDF</sequence>
<proteinExistence type="predicted"/>
<reference evidence="2 3" key="1">
    <citation type="submission" date="2016-06" db="EMBL/GenBank/DDBJ databases">
        <title>Genome sequence of endosymbiont of Candidatus Endolucinida thiodiazotropha.</title>
        <authorList>
            <person name="Poehlein A."/>
            <person name="Koenig S."/>
            <person name="Heiden S.E."/>
            <person name="Thuermer A."/>
            <person name="Voget S."/>
            <person name="Daniel R."/>
            <person name="Markert S."/>
            <person name="Gros O."/>
            <person name="Schweder T."/>
        </authorList>
    </citation>
    <scope>NUCLEOTIDE SEQUENCE [LARGE SCALE GENOMIC DNA]</scope>
    <source>
        <strain evidence="2 3">COS</strain>
    </source>
</reference>
<dbReference type="InterPro" id="IPR010870">
    <property type="entry name" value="Porin_O/P"/>
</dbReference>
<keyword evidence="3" id="KW-1185">Reference proteome</keyword>
<dbReference type="EMBL" id="MARB01000020">
    <property type="protein sequence ID" value="ODJ86558.1"/>
    <property type="molecule type" value="Genomic_DNA"/>
</dbReference>
<accession>A0A7Z0VJ64</accession>
<keyword evidence="1" id="KW-0732">Signal</keyword>
<evidence type="ECO:0000313" key="3">
    <source>
        <dbReference type="Proteomes" id="UP000094769"/>
    </source>
</evidence>